<dbReference type="EMBL" id="DWWJ01000109">
    <property type="protein sequence ID" value="HJC41145.1"/>
    <property type="molecule type" value="Genomic_DNA"/>
</dbReference>
<reference evidence="4" key="1">
    <citation type="journal article" date="2021" name="PeerJ">
        <title>Extensive microbial diversity within the chicken gut microbiome revealed by metagenomics and culture.</title>
        <authorList>
            <person name="Gilroy R."/>
            <person name="Ravi A."/>
            <person name="Getino M."/>
            <person name="Pursley I."/>
            <person name="Horton D.L."/>
            <person name="Alikhan N.F."/>
            <person name="Baker D."/>
            <person name="Gharbi K."/>
            <person name="Hall N."/>
            <person name="Watson M."/>
            <person name="Adriaenssens E.M."/>
            <person name="Foster-Nyarko E."/>
            <person name="Jarju S."/>
            <person name="Secka A."/>
            <person name="Antonio M."/>
            <person name="Oren A."/>
            <person name="Chaudhuri R.R."/>
            <person name="La Ragione R."/>
            <person name="Hildebrand F."/>
            <person name="Pallen M.J."/>
        </authorList>
    </citation>
    <scope>NUCLEOTIDE SEQUENCE</scope>
    <source>
        <strain evidence="4">CHK186-1790</strain>
    </source>
</reference>
<dbReference type="Pfam" id="PF00395">
    <property type="entry name" value="SLH"/>
    <property type="match status" value="2"/>
</dbReference>
<dbReference type="AlphaFoldDB" id="A0A9D2T0Z3"/>
<organism evidence="4 5">
    <name type="scientific">Candidatus Intestinimonas pullistercoris</name>
    <dbReference type="NCBI Taxonomy" id="2838623"/>
    <lineage>
        <taxon>Bacteria</taxon>
        <taxon>Bacillati</taxon>
        <taxon>Bacillota</taxon>
        <taxon>Clostridia</taxon>
        <taxon>Eubacteriales</taxon>
        <taxon>Intestinimonas</taxon>
    </lineage>
</organism>
<proteinExistence type="predicted"/>
<name>A0A9D2T0Z3_9FIRM</name>
<evidence type="ECO:0000256" key="2">
    <source>
        <dbReference type="SAM" id="SignalP"/>
    </source>
</evidence>
<dbReference type="InterPro" id="IPR002931">
    <property type="entry name" value="Transglutaminase-like"/>
</dbReference>
<accession>A0A9D2T0Z3</accession>
<dbReference type="InterPro" id="IPR045175">
    <property type="entry name" value="M28_fam"/>
</dbReference>
<dbReference type="Gene3D" id="3.40.630.10">
    <property type="entry name" value="Zn peptidases"/>
    <property type="match status" value="1"/>
</dbReference>
<dbReference type="PANTHER" id="PTHR12147:SF26">
    <property type="entry name" value="PEPTIDASE M28 DOMAIN-CONTAINING PROTEIN"/>
    <property type="match status" value="1"/>
</dbReference>
<comment type="caution">
    <text evidence="4">The sequence shown here is derived from an EMBL/GenBank/DDBJ whole genome shotgun (WGS) entry which is preliminary data.</text>
</comment>
<dbReference type="SMART" id="SM00460">
    <property type="entry name" value="TGc"/>
    <property type="match status" value="1"/>
</dbReference>
<evidence type="ECO:0000259" key="3">
    <source>
        <dbReference type="PROSITE" id="PS51272"/>
    </source>
</evidence>
<evidence type="ECO:0000313" key="4">
    <source>
        <dbReference type="EMBL" id="HJC41145.1"/>
    </source>
</evidence>
<evidence type="ECO:0000256" key="1">
    <source>
        <dbReference type="ARBA" id="ARBA00022737"/>
    </source>
</evidence>
<feature type="domain" description="SLH" evidence="3">
    <location>
        <begin position="135"/>
        <end position="198"/>
    </location>
</feature>
<dbReference type="SUPFAM" id="SSF53187">
    <property type="entry name" value="Zn-dependent exopeptidases"/>
    <property type="match status" value="1"/>
</dbReference>
<dbReference type="PROSITE" id="PS51272">
    <property type="entry name" value="SLH"/>
    <property type="match status" value="2"/>
</dbReference>
<dbReference type="GO" id="GO:0008235">
    <property type="term" value="F:metalloexopeptidase activity"/>
    <property type="evidence" value="ECO:0007669"/>
    <property type="project" value="InterPro"/>
</dbReference>
<evidence type="ECO:0000313" key="5">
    <source>
        <dbReference type="Proteomes" id="UP000823882"/>
    </source>
</evidence>
<feature type="chain" id="PRO_5038365465" evidence="2">
    <location>
        <begin position="21"/>
        <end position="1146"/>
    </location>
</feature>
<feature type="signal peptide" evidence="2">
    <location>
        <begin position="1"/>
        <end position="20"/>
    </location>
</feature>
<protein>
    <submittedName>
        <fullName evidence="4">M20/M25/M40 family metallo-hydrolase</fullName>
    </submittedName>
</protein>
<dbReference type="SUPFAM" id="SSF54001">
    <property type="entry name" value="Cysteine proteinases"/>
    <property type="match status" value="1"/>
</dbReference>
<dbReference type="InterPro" id="IPR001119">
    <property type="entry name" value="SLH_dom"/>
</dbReference>
<sequence>MKRVCAFLLCGALMMPPAFAASEGAWPAWAEEALPWGQNAAISQDFLTAPAETVSRGMAAQLLYEAAGRPAVTGTCPFSDVPEEYADAVTWAAAEGILTGVGEGRYEPSRMVTRQEFAAILWRQAGAPEMAAQGLAQFGDAASVAEWARPAVVWSLRAGVMDGQSEERLAPAGTITVAEALVMLERAASLPDGNQLRADLEALTASHRPVGSQGEADAVQYLKKRFEEMGYTVTLQPYTDSQGRSGNNVIAVKEASSSDADILILSAHHDSVSTAYGANDNASGVAALLYAAQALKDVETDTELRFISFTDEENGKNGSRAYTASLTEEEKDRMIGAIQFDMLGGLGSDGTLVCTMDGEANWLSDLLQKKDPELVRDAETASDHASLQLAGVPSVLLMQEGQGYLYHSAADVADQLDPYAIAAAAETAVAAAQEIGSPDTASYRELDREQGEGYTYRQTRQNVIYFSSSTADTEAYIGAAGELADTWEISGEGWTDTYESYRYSMRWFDGEMPINTYYQYRNGFLERIQLRPEETGYTAEQMQALIETMYGAPTSEEEGQVSWADPVYSKYITLSSDEQGCLVTVGNYSVGITNVLSSYPVRGGQADISDPEDALVWDYLCSILPLEARQKIAEFNLFTDGTSNILAYTSPVQVDGVSDNTRFSISIDYYDVYDENGEKRDWSKLTYTILHEYGHVLLEDETQIDLSKGTGTHDPATFIEGSFRKGFYDTFWSELGDTGVGDYEANPTNYVSRYGANYFHEDIADTFAVFVLGEEPQGDTVAEKKLRFFWADPDMVALRSAIRQDLGLDWPEEDSGSGTVPEQPEQIAVSSLEEVKAELTRAIAAAEQPPALDVSALEGQEELPLTVKNLYYGILSDDRTYSYAYDLTAEVGADGLLRCTISYMPYRTGAYPDGFQGTEVDGLDSLVQCARQGLAQERIPIRITDPTLVVDDMNRALQQVEGSWLLCQLSRDGTAITVTPQNGLTHQQALERLAETQALAEQIYRETVTADMTQAQQAEALYSYLTEHVRYDFRYYGNPGEMPYDSITAYGALHDNLAICGGYAQAFQLLLEQAGIPCVTVNGKLGGENHMWDLAQIDGQWRYFDPTSDRGRAGYGFLYCGVEAEELDRHTWEAEWAQRLADALFP</sequence>
<keyword evidence="2" id="KW-0732">Signal</keyword>
<dbReference type="InterPro" id="IPR007484">
    <property type="entry name" value="Peptidase_M28"/>
</dbReference>
<dbReference type="Gene3D" id="3.10.620.30">
    <property type="match status" value="1"/>
</dbReference>
<dbReference type="GO" id="GO:0006508">
    <property type="term" value="P:proteolysis"/>
    <property type="evidence" value="ECO:0007669"/>
    <property type="project" value="InterPro"/>
</dbReference>
<reference evidence="4" key="2">
    <citation type="submission" date="2021-04" db="EMBL/GenBank/DDBJ databases">
        <authorList>
            <person name="Gilroy R."/>
        </authorList>
    </citation>
    <scope>NUCLEOTIDE SEQUENCE</scope>
    <source>
        <strain evidence="4">CHK186-1790</strain>
    </source>
</reference>
<dbReference type="Pfam" id="PF04389">
    <property type="entry name" value="Peptidase_M28"/>
    <property type="match status" value="1"/>
</dbReference>
<gene>
    <name evidence="4" type="ORF">H9701_06295</name>
</gene>
<dbReference type="Pfam" id="PF01841">
    <property type="entry name" value="Transglut_core"/>
    <property type="match status" value="1"/>
</dbReference>
<feature type="domain" description="SLH" evidence="3">
    <location>
        <begin position="72"/>
        <end position="134"/>
    </location>
</feature>
<dbReference type="PANTHER" id="PTHR12147">
    <property type="entry name" value="METALLOPEPTIDASE M28 FAMILY MEMBER"/>
    <property type="match status" value="1"/>
</dbReference>
<dbReference type="InterPro" id="IPR038765">
    <property type="entry name" value="Papain-like_cys_pep_sf"/>
</dbReference>
<keyword evidence="1" id="KW-0677">Repeat</keyword>
<dbReference type="Proteomes" id="UP000823882">
    <property type="component" value="Unassembled WGS sequence"/>
</dbReference>